<proteinExistence type="predicted"/>
<organism evidence="1">
    <name type="scientific">Siphoviridae sp. ctLqe90</name>
    <dbReference type="NCBI Taxonomy" id="2825456"/>
    <lineage>
        <taxon>Viruses</taxon>
        <taxon>Duplodnaviria</taxon>
        <taxon>Heunggongvirae</taxon>
        <taxon>Uroviricota</taxon>
        <taxon>Caudoviricetes</taxon>
    </lineage>
</organism>
<sequence>MNIWLNPKYLLKMGVHAGKVLVLNNKYIKEKGR</sequence>
<name>A0A8S5Q3G6_9CAUD</name>
<dbReference type="EMBL" id="BK015564">
    <property type="protein sequence ID" value="DAE13267.1"/>
    <property type="molecule type" value="Genomic_DNA"/>
</dbReference>
<accession>A0A8S5Q3G6</accession>
<protein>
    <submittedName>
        <fullName evidence="1">Uncharacterized protein</fullName>
    </submittedName>
</protein>
<reference evidence="1" key="1">
    <citation type="journal article" date="2021" name="Proc. Natl. Acad. Sci. U.S.A.">
        <title>A Catalog of Tens of Thousands of Viruses from Human Metagenomes Reveals Hidden Associations with Chronic Diseases.</title>
        <authorList>
            <person name="Tisza M.J."/>
            <person name="Buck C.B."/>
        </authorList>
    </citation>
    <scope>NUCLEOTIDE SEQUENCE</scope>
    <source>
        <strain evidence="1">CtLqe90</strain>
    </source>
</reference>
<evidence type="ECO:0000313" key="1">
    <source>
        <dbReference type="EMBL" id="DAE13267.1"/>
    </source>
</evidence>